<dbReference type="PROSITE" id="PS50943">
    <property type="entry name" value="HTH_CROC1"/>
    <property type="match status" value="1"/>
</dbReference>
<dbReference type="InterPro" id="IPR001387">
    <property type="entry name" value="Cro/C1-type_HTH"/>
</dbReference>
<dbReference type="Proteomes" id="UP000664545">
    <property type="component" value="Unassembled WGS sequence"/>
</dbReference>
<comment type="caution">
    <text evidence="3">The sequence shown here is derived from an EMBL/GenBank/DDBJ whole genome shotgun (WGS) entry which is preliminary data.</text>
</comment>
<accession>A0A939DA43</accession>
<reference evidence="3" key="1">
    <citation type="submission" date="2021-02" db="EMBL/GenBank/DDBJ databases">
        <title>Abyssanaerobacter marinus gen.nov., sp., nov, anaerobic bacterium isolated from the Onnuri vent field of Indian Ocean and suggestion of Mogibacteriaceae fam. nov., and proposal of reclassification of ambiguous this family's genus member.</title>
        <authorList>
            <person name="Kim Y.J."/>
            <person name="Yang J.-A."/>
        </authorList>
    </citation>
    <scope>NUCLEOTIDE SEQUENCE</scope>
    <source>
        <strain evidence="3">DSM 2634</strain>
    </source>
</reference>
<evidence type="ECO:0000259" key="2">
    <source>
        <dbReference type="PROSITE" id="PS50943"/>
    </source>
</evidence>
<name>A0A939DA43_CLOAM</name>
<dbReference type="EMBL" id="JAFJZZ010000003">
    <property type="protein sequence ID" value="MBN7773558.1"/>
    <property type="molecule type" value="Genomic_DNA"/>
</dbReference>
<evidence type="ECO:0000313" key="3">
    <source>
        <dbReference type="EMBL" id="MBN7773558.1"/>
    </source>
</evidence>
<dbReference type="SUPFAM" id="SSF47413">
    <property type="entry name" value="lambda repressor-like DNA-binding domains"/>
    <property type="match status" value="1"/>
</dbReference>
<dbReference type="SMART" id="SM00530">
    <property type="entry name" value="HTH_XRE"/>
    <property type="match status" value="1"/>
</dbReference>
<organism evidence="3 4">
    <name type="scientific">Clostridium aminobutyricum</name>
    <dbReference type="NCBI Taxonomy" id="33953"/>
    <lineage>
        <taxon>Bacteria</taxon>
        <taxon>Bacillati</taxon>
        <taxon>Bacillota</taxon>
        <taxon>Clostridia</taxon>
        <taxon>Eubacteriales</taxon>
        <taxon>Clostridiaceae</taxon>
        <taxon>Clostridium</taxon>
    </lineage>
</organism>
<keyword evidence="4" id="KW-1185">Reference proteome</keyword>
<protein>
    <submittedName>
        <fullName evidence="3">Helix-turn-helix transcriptional regulator</fullName>
    </submittedName>
</protein>
<proteinExistence type="predicted"/>
<dbReference type="PANTHER" id="PTHR46558">
    <property type="entry name" value="TRACRIPTIONAL REGULATORY PROTEIN-RELATED-RELATED"/>
    <property type="match status" value="1"/>
</dbReference>
<dbReference type="CDD" id="cd00093">
    <property type="entry name" value="HTH_XRE"/>
    <property type="match status" value="1"/>
</dbReference>
<dbReference type="GO" id="GO:0003677">
    <property type="term" value="F:DNA binding"/>
    <property type="evidence" value="ECO:0007669"/>
    <property type="project" value="UniProtKB-KW"/>
</dbReference>
<dbReference type="Pfam" id="PF01381">
    <property type="entry name" value="HTH_3"/>
    <property type="match status" value="1"/>
</dbReference>
<gene>
    <name evidence="3" type="ORF">JYB65_09310</name>
</gene>
<dbReference type="PANTHER" id="PTHR46558:SF3">
    <property type="entry name" value="TRANSCRIPTIONAL REGULATOR"/>
    <property type="match status" value="1"/>
</dbReference>
<dbReference type="Gene3D" id="1.10.260.40">
    <property type="entry name" value="lambda repressor-like DNA-binding domains"/>
    <property type="match status" value="1"/>
</dbReference>
<sequence length="80" mass="9177">MDDKTKLKNRLKVTRAEINISQEQLANMAGVSRQTIGSIESGQYCPTAKLALILSKCLQKSFEDLFYLEEEDSHEEKRTR</sequence>
<dbReference type="InterPro" id="IPR010982">
    <property type="entry name" value="Lambda_DNA-bd_dom_sf"/>
</dbReference>
<keyword evidence="1" id="KW-0238">DNA-binding</keyword>
<evidence type="ECO:0000256" key="1">
    <source>
        <dbReference type="ARBA" id="ARBA00023125"/>
    </source>
</evidence>
<evidence type="ECO:0000313" key="4">
    <source>
        <dbReference type="Proteomes" id="UP000664545"/>
    </source>
</evidence>
<feature type="domain" description="HTH cro/C1-type" evidence="2">
    <location>
        <begin position="11"/>
        <end position="65"/>
    </location>
</feature>
<dbReference type="AlphaFoldDB" id="A0A939DA43"/>
<dbReference type="RefSeq" id="WP_206582390.1">
    <property type="nucleotide sequence ID" value="NZ_JAFJZZ010000003.1"/>
</dbReference>